<dbReference type="Gene3D" id="2.10.109.10">
    <property type="entry name" value="Umud Fragment, subunit A"/>
    <property type="match status" value="1"/>
</dbReference>
<organism evidence="8 9">
    <name type="scientific">Rhizobium rosettiformans</name>
    <dbReference type="NCBI Taxonomy" id="1368430"/>
    <lineage>
        <taxon>Bacteria</taxon>
        <taxon>Pseudomonadati</taxon>
        <taxon>Pseudomonadota</taxon>
        <taxon>Alphaproteobacteria</taxon>
        <taxon>Hyphomicrobiales</taxon>
        <taxon>Rhizobiaceae</taxon>
        <taxon>Rhizobium/Agrobacterium group</taxon>
        <taxon>Rhizobium</taxon>
    </lineage>
</organism>
<dbReference type="Proteomes" id="UP000596351">
    <property type="component" value="Plasmid p1"/>
</dbReference>
<keyword evidence="3" id="KW-0732">Signal</keyword>
<gene>
    <name evidence="8" type="primary">traF</name>
    <name evidence="8" type="ORF">D4A92_22850</name>
</gene>
<dbReference type="InterPro" id="IPR036286">
    <property type="entry name" value="LexA/Signal_pep-like_sf"/>
</dbReference>
<evidence type="ECO:0000256" key="4">
    <source>
        <dbReference type="ARBA" id="ARBA00022764"/>
    </source>
</evidence>
<dbReference type="SUPFAM" id="SSF51306">
    <property type="entry name" value="LexA/Signal peptidase"/>
    <property type="match status" value="1"/>
</dbReference>
<dbReference type="InterPro" id="IPR019533">
    <property type="entry name" value="Peptidase_S26"/>
</dbReference>
<dbReference type="InterPro" id="IPR014139">
    <property type="entry name" value="Peptidase_S26C_TraF"/>
</dbReference>
<dbReference type="RefSeq" id="WP_203020129.1">
    <property type="nucleotide sequence ID" value="NZ_CP032406.1"/>
</dbReference>
<keyword evidence="5" id="KW-0184">Conjugation</keyword>
<comment type="similarity">
    <text evidence="2">Belongs to the peptidase S26C family.</text>
</comment>
<name>A0ABX7F1C8_9HYPH</name>
<keyword evidence="6" id="KW-1133">Transmembrane helix</keyword>
<keyword evidence="8" id="KW-0614">Plasmid</keyword>
<evidence type="ECO:0000313" key="9">
    <source>
        <dbReference type="Proteomes" id="UP000596351"/>
    </source>
</evidence>
<proteinExistence type="inferred from homology"/>
<dbReference type="NCBIfam" id="TIGR02771">
    <property type="entry name" value="TraF_Ti"/>
    <property type="match status" value="1"/>
</dbReference>
<comment type="subcellular location">
    <subcellularLocation>
        <location evidence="1">Periplasm</location>
    </subcellularLocation>
</comment>
<evidence type="ECO:0000256" key="5">
    <source>
        <dbReference type="ARBA" id="ARBA00022971"/>
    </source>
</evidence>
<dbReference type="Pfam" id="PF10502">
    <property type="entry name" value="Peptidase_S26"/>
    <property type="match status" value="1"/>
</dbReference>
<evidence type="ECO:0000259" key="7">
    <source>
        <dbReference type="Pfam" id="PF10502"/>
    </source>
</evidence>
<reference evidence="8 9" key="1">
    <citation type="submission" date="2018-09" db="EMBL/GenBank/DDBJ databases">
        <title>Rhizobium sp. MAE2-X.</title>
        <authorList>
            <person name="Lee Y."/>
            <person name="Jeon C.O."/>
        </authorList>
    </citation>
    <scope>NUCLEOTIDE SEQUENCE [LARGE SCALE GENOMIC DNA]</scope>
    <source>
        <strain evidence="8 9">MAE2-X</strain>
        <plasmid evidence="8 9">p1</plasmid>
    </source>
</reference>
<feature type="transmembrane region" description="Helical" evidence="6">
    <location>
        <begin position="20"/>
        <end position="40"/>
    </location>
</feature>
<keyword evidence="4" id="KW-0574">Periplasm</keyword>
<geneLocation type="plasmid" evidence="8 9">
    <name>p1</name>
</geneLocation>
<evidence type="ECO:0000313" key="8">
    <source>
        <dbReference type="EMBL" id="QRF54360.1"/>
    </source>
</evidence>
<evidence type="ECO:0000256" key="1">
    <source>
        <dbReference type="ARBA" id="ARBA00004418"/>
    </source>
</evidence>
<protein>
    <submittedName>
        <fullName evidence="8">Conjugative transfer signal peptidase TraF</fullName>
    </submittedName>
</protein>
<accession>A0ABX7F1C8</accession>
<evidence type="ECO:0000256" key="6">
    <source>
        <dbReference type="SAM" id="Phobius"/>
    </source>
</evidence>
<feature type="domain" description="Peptidase S26" evidence="7">
    <location>
        <begin position="23"/>
        <end position="183"/>
    </location>
</feature>
<dbReference type="NCBIfam" id="NF010412">
    <property type="entry name" value="PRK13838.1"/>
    <property type="match status" value="1"/>
</dbReference>
<evidence type="ECO:0000256" key="2">
    <source>
        <dbReference type="ARBA" id="ARBA00005849"/>
    </source>
</evidence>
<evidence type="ECO:0000256" key="3">
    <source>
        <dbReference type="ARBA" id="ARBA00022729"/>
    </source>
</evidence>
<keyword evidence="6" id="KW-0472">Membrane</keyword>
<keyword evidence="6" id="KW-0812">Transmembrane</keyword>
<sequence length="187" mass="20163">MRAIAERDRIVRQRRFAGQALSAAMVALTVIALLGLVGGLRLNLTPSAALGLWRIVPLKSPVTIGQRVFVCLPNRTAMQVARERGYLRAGLCSGGNAPLIKRVVALAGHRVALSDHLLVDGVRIEASHLLKNDAKGRPLLHDTGGIVPPGMVYLFSPYPGSWDSRYFGPVPEIGILGLAQEVWTYAP</sequence>
<dbReference type="EMBL" id="CP032406">
    <property type="protein sequence ID" value="QRF54360.1"/>
    <property type="molecule type" value="Genomic_DNA"/>
</dbReference>
<keyword evidence="9" id="KW-1185">Reference proteome</keyword>